<dbReference type="Proteomes" id="UP000790347">
    <property type="component" value="Unassembled WGS sequence"/>
</dbReference>
<organism evidence="1 2">
    <name type="scientific">Dermatophagoides farinae</name>
    <name type="common">American house dust mite</name>
    <dbReference type="NCBI Taxonomy" id="6954"/>
    <lineage>
        <taxon>Eukaryota</taxon>
        <taxon>Metazoa</taxon>
        <taxon>Ecdysozoa</taxon>
        <taxon>Arthropoda</taxon>
        <taxon>Chelicerata</taxon>
        <taxon>Arachnida</taxon>
        <taxon>Acari</taxon>
        <taxon>Acariformes</taxon>
        <taxon>Sarcoptiformes</taxon>
        <taxon>Astigmata</taxon>
        <taxon>Psoroptidia</taxon>
        <taxon>Analgoidea</taxon>
        <taxon>Pyroglyphidae</taxon>
        <taxon>Dermatophagoidinae</taxon>
        <taxon>Dermatophagoides</taxon>
    </lineage>
</organism>
<evidence type="ECO:0008006" key="3">
    <source>
        <dbReference type="Google" id="ProtNLM"/>
    </source>
</evidence>
<dbReference type="GO" id="GO:0046872">
    <property type="term" value="F:metal ion binding"/>
    <property type="evidence" value="ECO:0007669"/>
    <property type="project" value="InterPro"/>
</dbReference>
<name>A0A922L0D8_DERFA</name>
<comment type="caution">
    <text evidence="1">The sequence shown here is derived from an EMBL/GenBank/DDBJ whole genome shotgun (WGS) entry which is preliminary data.</text>
</comment>
<dbReference type="SUPFAM" id="SSF55008">
    <property type="entry name" value="HMA, heavy metal-associated domain"/>
    <property type="match status" value="1"/>
</dbReference>
<accession>A0A922L0D8</accession>
<reference evidence="1" key="2">
    <citation type="journal article" date="2022" name="Res Sq">
        <title>Comparative Genomics Reveals Insights into the Divergent Evolution of Astigmatic Mites and Household Pest Adaptations.</title>
        <authorList>
            <person name="Xiong Q."/>
            <person name="Wan A.T.-Y."/>
            <person name="Liu X.-Y."/>
            <person name="Fung C.S.-H."/>
            <person name="Xiao X."/>
            <person name="Malainual N."/>
            <person name="Hou J."/>
            <person name="Wang L."/>
            <person name="Wang M."/>
            <person name="Yang K."/>
            <person name="Cui Y."/>
            <person name="Leung E."/>
            <person name="Nong W."/>
            <person name="Shin S.-K."/>
            <person name="Au S."/>
            <person name="Jeong K.Y."/>
            <person name="Chew F.T."/>
            <person name="Hui J."/>
            <person name="Leung T.F."/>
            <person name="Tungtrongchitr A."/>
            <person name="Zhong N."/>
            <person name="Liu Z."/>
            <person name="Tsui S."/>
        </authorList>
    </citation>
    <scope>NUCLEOTIDE SEQUENCE</scope>
    <source>
        <strain evidence="1">Derf</strain>
        <tissue evidence="1">Whole organism</tissue>
    </source>
</reference>
<dbReference type="Gene3D" id="2.60.40.200">
    <property type="entry name" value="Superoxide dismutase, copper/zinc binding domain"/>
    <property type="match status" value="1"/>
</dbReference>
<gene>
    <name evidence="1" type="ORF">DERF_012584</name>
</gene>
<dbReference type="AlphaFoldDB" id="A0A922L0D8"/>
<keyword evidence="2" id="KW-1185">Reference proteome</keyword>
<dbReference type="SUPFAM" id="SSF49329">
    <property type="entry name" value="Cu,Zn superoxide dismutase-like"/>
    <property type="match status" value="1"/>
</dbReference>
<reference evidence="1" key="1">
    <citation type="submission" date="2013-05" db="EMBL/GenBank/DDBJ databases">
        <authorList>
            <person name="Yim A.K.Y."/>
            <person name="Chan T.F."/>
            <person name="Ji K.M."/>
            <person name="Liu X.Y."/>
            <person name="Zhou J.W."/>
            <person name="Li R.Q."/>
            <person name="Yang K.Y."/>
            <person name="Li J."/>
            <person name="Li M."/>
            <person name="Law P.T.W."/>
            <person name="Wu Y.L."/>
            <person name="Cai Z.L."/>
            <person name="Qin H."/>
            <person name="Bao Y."/>
            <person name="Leung R.K.K."/>
            <person name="Ng P.K.S."/>
            <person name="Zou J."/>
            <person name="Zhong X.J."/>
            <person name="Ran P.X."/>
            <person name="Zhong N.S."/>
            <person name="Liu Z.G."/>
            <person name="Tsui S.K.W."/>
        </authorList>
    </citation>
    <scope>NUCLEOTIDE SEQUENCE</scope>
    <source>
        <strain evidence="1">Derf</strain>
        <tissue evidence="1">Whole organism</tissue>
    </source>
</reference>
<dbReference type="GO" id="GO:0006801">
    <property type="term" value="P:superoxide metabolic process"/>
    <property type="evidence" value="ECO:0007669"/>
    <property type="project" value="InterPro"/>
</dbReference>
<protein>
    <recommendedName>
        <fullName evidence="3">Superoxide dismutase</fullName>
    </recommendedName>
</protein>
<dbReference type="InterPro" id="IPR036423">
    <property type="entry name" value="SOD-like_Cu/Zn_dom_sf"/>
</dbReference>
<evidence type="ECO:0000313" key="2">
    <source>
        <dbReference type="Proteomes" id="UP000790347"/>
    </source>
</evidence>
<dbReference type="EMBL" id="ASGP02000006">
    <property type="protein sequence ID" value="KAH9501766.1"/>
    <property type="molecule type" value="Genomic_DNA"/>
</dbReference>
<evidence type="ECO:0000313" key="1">
    <source>
        <dbReference type="EMBL" id="KAH9501766.1"/>
    </source>
</evidence>
<sequence>MSVASDFSFQVEFAVLMKCDACRVKIINELNNLPSVQIDEISVANQRLVLRLNESSPSAFEIQNLLEKKLRLNTIIRGTGDFIAAVGEIRGSANYPNVFGVARFVQNEHKQCLFDAVIDGFKDSSSSSSYNVGIHEYGDLSDTDLKSIGSEVFNIATNVQPIDGQLLVKKKIENIDIATKIGQSLAISSNNVNGDIIAASVIARASKILNNTKKVCACSGKTLWEERETENRKHL</sequence>
<dbReference type="InterPro" id="IPR036163">
    <property type="entry name" value="HMA_dom_sf"/>
</dbReference>
<proteinExistence type="predicted"/>